<evidence type="ECO:0000256" key="4">
    <source>
        <dbReference type="ARBA" id="ARBA00022692"/>
    </source>
</evidence>
<keyword evidence="3" id="KW-1003">Cell membrane</keyword>
<dbReference type="PANTHER" id="PTHR43386:SF25">
    <property type="entry name" value="PEPTIDE ABC TRANSPORTER PERMEASE PROTEIN"/>
    <property type="match status" value="1"/>
</dbReference>
<evidence type="ECO:0000256" key="6">
    <source>
        <dbReference type="ARBA" id="ARBA00023136"/>
    </source>
</evidence>
<keyword evidence="2 7" id="KW-0813">Transport</keyword>
<evidence type="ECO:0000256" key="5">
    <source>
        <dbReference type="ARBA" id="ARBA00022989"/>
    </source>
</evidence>
<feature type="transmembrane region" description="Helical" evidence="7">
    <location>
        <begin position="173"/>
        <end position="189"/>
    </location>
</feature>
<organism evidence="10 11">
    <name type="scientific">Frankia nepalensis</name>
    <dbReference type="NCBI Taxonomy" id="1836974"/>
    <lineage>
        <taxon>Bacteria</taxon>
        <taxon>Bacillati</taxon>
        <taxon>Actinomycetota</taxon>
        <taxon>Actinomycetes</taxon>
        <taxon>Frankiales</taxon>
        <taxon>Frankiaceae</taxon>
        <taxon>Frankia</taxon>
    </lineage>
</organism>
<sequence>MSDILITEAGRRAVPQPSADPAPSPARGRRRGRASRVARQLARQPGLALAVAVVALVLLAAVWPGLFTARDPLRADPSAILRPPGARHWFGTDELGRDQYARVVHGAVLSLRATLIAVALAFVVGGGIGLLAGFAGGRVEDLLMRMVDVLLAIPAVLLSLAVVTALGYGTTKVAVAVGVASVAGFARVARAEVLKVRQAVFVEAARASGSRWPSVLIHHVAPHAVGPILALAALDVGGAVLAVSALSFLGYGAAPPAPEWGSLISHGRTYLATAWWLSALPGLVLAALVLATSRISRAIDSDRSRQR</sequence>
<feature type="transmembrane region" description="Helical" evidence="7">
    <location>
        <begin position="113"/>
        <end position="135"/>
    </location>
</feature>
<feature type="transmembrane region" description="Helical" evidence="7">
    <location>
        <begin position="46"/>
        <end position="66"/>
    </location>
</feature>
<evidence type="ECO:0000256" key="8">
    <source>
        <dbReference type="SAM" id="MobiDB-lite"/>
    </source>
</evidence>
<dbReference type="CDD" id="cd06261">
    <property type="entry name" value="TM_PBP2"/>
    <property type="match status" value="1"/>
</dbReference>
<dbReference type="RefSeq" id="WP_203000126.1">
    <property type="nucleotide sequence ID" value="NZ_JADWYU010000132.1"/>
</dbReference>
<comment type="subcellular location">
    <subcellularLocation>
        <location evidence="1 7">Cell membrane</location>
        <topology evidence="1 7">Multi-pass membrane protein</topology>
    </subcellularLocation>
</comment>
<dbReference type="InterPro" id="IPR035906">
    <property type="entry name" value="MetI-like_sf"/>
</dbReference>
<evidence type="ECO:0000313" key="11">
    <source>
        <dbReference type="Proteomes" id="UP000604475"/>
    </source>
</evidence>
<dbReference type="PANTHER" id="PTHR43386">
    <property type="entry name" value="OLIGOPEPTIDE TRANSPORT SYSTEM PERMEASE PROTEIN APPC"/>
    <property type="match status" value="1"/>
</dbReference>
<gene>
    <name evidence="10" type="ORF">I7412_27285</name>
</gene>
<dbReference type="GO" id="GO:0055085">
    <property type="term" value="P:transmembrane transport"/>
    <property type="evidence" value="ECO:0007669"/>
    <property type="project" value="InterPro"/>
</dbReference>
<evidence type="ECO:0000256" key="7">
    <source>
        <dbReference type="RuleBase" id="RU363032"/>
    </source>
</evidence>
<evidence type="ECO:0000313" key="10">
    <source>
        <dbReference type="EMBL" id="MBL7630798.1"/>
    </source>
</evidence>
<keyword evidence="5 7" id="KW-1133">Transmembrane helix</keyword>
<feature type="transmembrane region" description="Helical" evidence="7">
    <location>
        <begin position="147"/>
        <end position="167"/>
    </location>
</feature>
<feature type="region of interest" description="Disordered" evidence="8">
    <location>
        <begin position="9"/>
        <end position="34"/>
    </location>
</feature>
<name>A0A937RET4_9ACTN</name>
<dbReference type="Pfam" id="PF00528">
    <property type="entry name" value="BPD_transp_1"/>
    <property type="match status" value="1"/>
</dbReference>
<protein>
    <submittedName>
        <fullName evidence="10">ABC transporter permease</fullName>
    </submittedName>
</protein>
<feature type="domain" description="ABC transmembrane type-1" evidence="9">
    <location>
        <begin position="107"/>
        <end position="296"/>
    </location>
</feature>
<comment type="caution">
    <text evidence="10">The sequence shown here is derived from an EMBL/GenBank/DDBJ whole genome shotgun (WGS) entry which is preliminary data.</text>
</comment>
<dbReference type="AlphaFoldDB" id="A0A937RET4"/>
<dbReference type="Proteomes" id="UP000604475">
    <property type="component" value="Unassembled WGS sequence"/>
</dbReference>
<dbReference type="Gene3D" id="1.10.3720.10">
    <property type="entry name" value="MetI-like"/>
    <property type="match status" value="1"/>
</dbReference>
<feature type="transmembrane region" description="Helical" evidence="7">
    <location>
        <begin position="228"/>
        <end position="254"/>
    </location>
</feature>
<evidence type="ECO:0000256" key="3">
    <source>
        <dbReference type="ARBA" id="ARBA00022475"/>
    </source>
</evidence>
<feature type="transmembrane region" description="Helical" evidence="7">
    <location>
        <begin position="274"/>
        <end position="295"/>
    </location>
</feature>
<dbReference type="InterPro" id="IPR050366">
    <property type="entry name" value="BP-dependent_transpt_permease"/>
</dbReference>
<evidence type="ECO:0000256" key="1">
    <source>
        <dbReference type="ARBA" id="ARBA00004651"/>
    </source>
</evidence>
<keyword evidence="6 7" id="KW-0472">Membrane</keyword>
<evidence type="ECO:0000256" key="2">
    <source>
        <dbReference type="ARBA" id="ARBA00022448"/>
    </source>
</evidence>
<reference evidence="10" key="1">
    <citation type="submission" date="2020-12" db="EMBL/GenBank/DDBJ databases">
        <title>Genomic characterization of non-nitrogen-fixing Frankia strains.</title>
        <authorList>
            <person name="Carlos-Shanley C."/>
            <person name="Guerra T."/>
            <person name="Hahn D."/>
        </authorList>
    </citation>
    <scope>NUCLEOTIDE SEQUENCE</scope>
    <source>
        <strain evidence="10">CN6</strain>
    </source>
</reference>
<dbReference type="InterPro" id="IPR000515">
    <property type="entry name" value="MetI-like"/>
</dbReference>
<comment type="similarity">
    <text evidence="7">Belongs to the binding-protein-dependent transport system permease family.</text>
</comment>
<proteinExistence type="inferred from homology"/>
<dbReference type="PROSITE" id="PS50928">
    <property type="entry name" value="ABC_TM1"/>
    <property type="match status" value="1"/>
</dbReference>
<dbReference type="GO" id="GO:0005886">
    <property type="term" value="C:plasma membrane"/>
    <property type="evidence" value="ECO:0007669"/>
    <property type="project" value="UniProtKB-SubCell"/>
</dbReference>
<dbReference type="SUPFAM" id="SSF161098">
    <property type="entry name" value="MetI-like"/>
    <property type="match status" value="1"/>
</dbReference>
<accession>A0A937RET4</accession>
<evidence type="ECO:0000259" key="9">
    <source>
        <dbReference type="PROSITE" id="PS50928"/>
    </source>
</evidence>
<keyword evidence="11" id="KW-1185">Reference proteome</keyword>
<dbReference type="EMBL" id="JAEACQ010000254">
    <property type="protein sequence ID" value="MBL7630798.1"/>
    <property type="molecule type" value="Genomic_DNA"/>
</dbReference>
<keyword evidence="4 7" id="KW-0812">Transmembrane</keyword>